<dbReference type="InterPro" id="IPR036615">
    <property type="entry name" value="Mur_ligase_C_dom_sf"/>
</dbReference>
<dbReference type="GO" id="GO:0071555">
    <property type="term" value="P:cell wall organization"/>
    <property type="evidence" value="ECO:0007669"/>
    <property type="project" value="UniProtKB-KW"/>
</dbReference>
<dbReference type="InterPro" id="IPR051046">
    <property type="entry name" value="MurCDEF_CellWall_CoF430Synth"/>
</dbReference>
<keyword evidence="5" id="KW-0067">ATP-binding</keyword>
<keyword evidence="8" id="KW-0131">Cell cycle</keyword>
<evidence type="ECO:0000256" key="5">
    <source>
        <dbReference type="ARBA" id="ARBA00022840"/>
    </source>
</evidence>
<dbReference type="Gene3D" id="3.40.1190.10">
    <property type="entry name" value="Mur-like, catalytic domain"/>
    <property type="match status" value="1"/>
</dbReference>
<evidence type="ECO:0000256" key="9">
    <source>
        <dbReference type="ARBA" id="ARBA00023316"/>
    </source>
</evidence>
<dbReference type="PANTHER" id="PTHR43024:SF1">
    <property type="entry name" value="UDP-N-ACETYLMURAMOYL-TRIPEPTIDE--D-ALANYL-D-ALANINE LIGASE"/>
    <property type="match status" value="1"/>
</dbReference>
<dbReference type="InterPro" id="IPR004101">
    <property type="entry name" value="Mur_ligase_C"/>
</dbReference>
<dbReference type="EMBL" id="CAFBOX010000024">
    <property type="protein sequence ID" value="CAB4992119.1"/>
    <property type="molecule type" value="Genomic_DNA"/>
</dbReference>
<dbReference type="Gene3D" id="3.90.190.20">
    <property type="entry name" value="Mur ligase, C-terminal domain"/>
    <property type="match status" value="1"/>
</dbReference>
<evidence type="ECO:0000256" key="7">
    <source>
        <dbReference type="ARBA" id="ARBA00022984"/>
    </source>
</evidence>
<keyword evidence="3" id="KW-0132">Cell division</keyword>
<dbReference type="EMBL" id="CAEZSM010000142">
    <property type="protein sequence ID" value="CAB4548650.1"/>
    <property type="molecule type" value="Genomic_DNA"/>
</dbReference>
<keyword evidence="7" id="KW-0573">Peptidoglycan synthesis</keyword>
<evidence type="ECO:0000259" key="13">
    <source>
        <dbReference type="Pfam" id="PF08245"/>
    </source>
</evidence>
<dbReference type="InterPro" id="IPR036565">
    <property type="entry name" value="Mur-like_cat_sf"/>
</dbReference>
<dbReference type="GO" id="GO:0009252">
    <property type="term" value="P:peptidoglycan biosynthetic process"/>
    <property type="evidence" value="ECO:0007669"/>
    <property type="project" value="UniProtKB-KW"/>
</dbReference>
<dbReference type="GO" id="GO:0008360">
    <property type="term" value="P:regulation of cell shape"/>
    <property type="evidence" value="ECO:0007669"/>
    <property type="project" value="UniProtKB-KW"/>
</dbReference>
<dbReference type="Pfam" id="PF08245">
    <property type="entry name" value="Mur_ligase_M"/>
    <property type="match status" value="1"/>
</dbReference>
<evidence type="ECO:0000256" key="10">
    <source>
        <dbReference type="ARBA" id="ARBA00031461"/>
    </source>
</evidence>
<keyword evidence="2" id="KW-0436">Ligase</keyword>
<dbReference type="Gene3D" id="3.40.1390.10">
    <property type="entry name" value="MurE/MurF, N-terminal domain"/>
    <property type="match status" value="1"/>
</dbReference>
<evidence type="ECO:0000313" key="14">
    <source>
        <dbReference type="EMBL" id="CAB4548650.1"/>
    </source>
</evidence>
<accession>A0A6J6MF29</accession>
<evidence type="ECO:0000256" key="4">
    <source>
        <dbReference type="ARBA" id="ARBA00022741"/>
    </source>
</evidence>
<dbReference type="GO" id="GO:0051301">
    <property type="term" value="P:cell division"/>
    <property type="evidence" value="ECO:0007669"/>
    <property type="project" value="UniProtKB-KW"/>
</dbReference>
<proteinExistence type="inferred from homology"/>
<evidence type="ECO:0000259" key="11">
    <source>
        <dbReference type="Pfam" id="PF01225"/>
    </source>
</evidence>
<evidence type="ECO:0000313" key="17">
    <source>
        <dbReference type="EMBL" id="CAB4992119.1"/>
    </source>
</evidence>
<evidence type="ECO:0000259" key="12">
    <source>
        <dbReference type="Pfam" id="PF02875"/>
    </source>
</evidence>
<dbReference type="EMBL" id="CAEZWZ010000077">
    <property type="protein sequence ID" value="CAB4672857.1"/>
    <property type="molecule type" value="Genomic_DNA"/>
</dbReference>
<keyword evidence="9" id="KW-0961">Cell wall biogenesis/degradation</keyword>
<dbReference type="Pfam" id="PF01225">
    <property type="entry name" value="Mur_ligase"/>
    <property type="match status" value="1"/>
</dbReference>
<organism evidence="15">
    <name type="scientific">freshwater metagenome</name>
    <dbReference type="NCBI Taxonomy" id="449393"/>
    <lineage>
        <taxon>unclassified sequences</taxon>
        <taxon>metagenomes</taxon>
        <taxon>ecological metagenomes</taxon>
    </lineage>
</organism>
<reference evidence="15" key="1">
    <citation type="submission" date="2020-05" db="EMBL/GenBank/DDBJ databases">
        <authorList>
            <person name="Chiriac C."/>
            <person name="Salcher M."/>
            <person name="Ghai R."/>
            <person name="Kavagutti S V."/>
        </authorList>
    </citation>
    <scope>NUCLEOTIDE SEQUENCE</scope>
</reference>
<evidence type="ECO:0000256" key="2">
    <source>
        <dbReference type="ARBA" id="ARBA00022598"/>
    </source>
</evidence>
<feature type="domain" description="Mur ligase central" evidence="13">
    <location>
        <begin position="106"/>
        <end position="292"/>
    </location>
</feature>
<dbReference type="SUPFAM" id="SSF53623">
    <property type="entry name" value="MurD-like peptide ligases, catalytic domain"/>
    <property type="match status" value="1"/>
</dbReference>
<evidence type="ECO:0000256" key="6">
    <source>
        <dbReference type="ARBA" id="ARBA00022960"/>
    </source>
</evidence>
<dbReference type="SUPFAM" id="SSF63418">
    <property type="entry name" value="MurE/MurF N-terminal domain"/>
    <property type="match status" value="1"/>
</dbReference>
<dbReference type="PANTHER" id="PTHR43024">
    <property type="entry name" value="UDP-N-ACETYLMURAMOYL-TRIPEPTIDE--D-ALANYL-D-ALANINE LIGASE"/>
    <property type="match status" value="1"/>
</dbReference>
<keyword evidence="4" id="KW-0547">Nucleotide-binding</keyword>
<evidence type="ECO:0000256" key="3">
    <source>
        <dbReference type="ARBA" id="ARBA00022618"/>
    </source>
</evidence>
<dbReference type="InterPro" id="IPR013221">
    <property type="entry name" value="Mur_ligase_cen"/>
</dbReference>
<protein>
    <recommendedName>
        <fullName evidence="10">UDP-MurNAc-pentapeptide synthetase</fullName>
    </recommendedName>
</protein>
<gene>
    <name evidence="14" type="ORF">UFOPK1438_00928</name>
    <name evidence="15" type="ORF">UFOPK2329_00583</name>
    <name evidence="16" type="ORF">UFOPK3166_00195</name>
    <name evidence="17" type="ORF">UFOPK4035_00254</name>
</gene>
<dbReference type="EMBL" id="CAFABD010000016">
    <property type="protein sequence ID" value="CAB4818099.1"/>
    <property type="molecule type" value="Genomic_DNA"/>
</dbReference>
<evidence type="ECO:0000313" key="16">
    <source>
        <dbReference type="EMBL" id="CAB4818099.1"/>
    </source>
</evidence>
<feature type="domain" description="Mur ligase C-terminal" evidence="12">
    <location>
        <begin position="316"/>
        <end position="438"/>
    </location>
</feature>
<dbReference type="SUPFAM" id="SSF53244">
    <property type="entry name" value="MurD-like peptide ligases, peptide-binding domain"/>
    <property type="match status" value="1"/>
</dbReference>
<dbReference type="GO" id="GO:0047480">
    <property type="term" value="F:UDP-N-acetylmuramoyl-tripeptide-D-alanyl-D-alanine ligase activity"/>
    <property type="evidence" value="ECO:0007669"/>
    <property type="project" value="InterPro"/>
</dbReference>
<dbReference type="InterPro" id="IPR005863">
    <property type="entry name" value="UDP-N-AcMur_synth"/>
</dbReference>
<dbReference type="NCBIfam" id="TIGR01143">
    <property type="entry name" value="murF"/>
    <property type="match status" value="1"/>
</dbReference>
<keyword evidence="1" id="KW-0963">Cytoplasm</keyword>
<evidence type="ECO:0000313" key="15">
    <source>
        <dbReference type="EMBL" id="CAB4672857.1"/>
    </source>
</evidence>
<keyword evidence="6" id="KW-0133">Cell shape</keyword>
<feature type="domain" description="Mur ligase N-terminal catalytic" evidence="11">
    <location>
        <begin position="32"/>
        <end position="83"/>
    </location>
</feature>
<evidence type="ECO:0000256" key="8">
    <source>
        <dbReference type="ARBA" id="ARBA00023306"/>
    </source>
</evidence>
<dbReference type="InterPro" id="IPR000713">
    <property type="entry name" value="Mur_ligase_N"/>
</dbReference>
<dbReference type="HAMAP" id="MF_02019">
    <property type="entry name" value="MurF"/>
    <property type="match status" value="1"/>
</dbReference>
<dbReference type="AlphaFoldDB" id="A0A6J6MF29"/>
<evidence type="ECO:0000256" key="1">
    <source>
        <dbReference type="ARBA" id="ARBA00022490"/>
    </source>
</evidence>
<sequence>MIPLSALEISEIVNGKLHGESNVIVSMPAVFDSREAKQGSLFLALVGDNQDGHDYVDAALSNGAVLTFATRTVKGNHVVVSDVIEAVSLLAQYVRSQLSTMKVIGITGSQGKTSTKDLLRSICSTSGRTVAPVASFNNELGVPLTLLQCDEKTQYCIIEMGARHKGDIAKLCSVVKPDIGVVLRVGNAHIGEFGSQEAIAQTKSELIQSLDKDGIAILGSYDKFTIAMKSLHKGKTFTFGENQNDDVRAADIEIREGRAHFDLVTPQGRDAVGLRLIGVHHVSNALAAAAVATALGIAIEVIAGALSTAEIASKWRMELHELDGIMLINDSYNANPESMTAALRTLLLFAQERGGESWAFIGKMHELGESSASHHRDIGTLAQEIGIDHCVAIATPEYAPVSGGDASMAFHNLGTIEEAIKFSSHINKGDVVLVKASRAEHFELLSDGIEKAWKERAGENE</sequence>
<name>A0A6J6MF29_9ZZZZ</name>
<dbReference type="Pfam" id="PF02875">
    <property type="entry name" value="Mur_ligase_C"/>
    <property type="match status" value="1"/>
</dbReference>
<dbReference type="InterPro" id="IPR035911">
    <property type="entry name" value="MurE/MurF_N"/>
</dbReference>
<dbReference type="GO" id="GO:0005524">
    <property type="term" value="F:ATP binding"/>
    <property type="evidence" value="ECO:0007669"/>
    <property type="project" value="UniProtKB-KW"/>
</dbReference>